<dbReference type="AlphaFoldDB" id="A0A422MXG1"/>
<comment type="caution">
    <text evidence="2">The sequence shown here is derived from an EMBL/GenBank/DDBJ whole genome shotgun (WGS) entry which is preliminary data.</text>
</comment>
<evidence type="ECO:0000256" key="1">
    <source>
        <dbReference type="SAM" id="Phobius"/>
    </source>
</evidence>
<name>A0A422MXG1_TRYRA</name>
<protein>
    <submittedName>
        <fullName evidence="2">Uncharacterized protein</fullName>
    </submittedName>
</protein>
<keyword evidence="3" id="KW-1185">Reference proteome</keyword>
<evidence type="ECO:0000313" key="3">
    <source>
        <dbReference type="Proteomes" id="UP000283634"/>
    </source>
</evidence>
<sequence length="127" mass="14313">MGHSKQAVQILFTYLWFVGLPSELVFTCLLCLGSGWNSWRPAYWIDVRGASNALVPHKGGLEKVVQGVKRLLLQVTIGRGFQCESASAPYGRLLCISQSSLVKERKLYLSLGTWTRNPMQRVASIWW</sequence>
<organism evidence="2 3">
    <name type="scientific">Trypanosoma rangeli</name>
    <dbReference type="NCBI Taxonomy" id="5698"/>
    <lineage>
        <taxon>Eukaryota</taxon>
        <taxon>Discoba</taxon>
        <taxon>Euglenozoa</taxon>
        <taxon>Kinetoplastea</taxon>
        <taxon>Metakinetoplastina</taxon>
        <taxon>Trypanosomatida</taxon>
        <taxon>Trypanosomatidae</taxon>
        <taxon>Trypanosoma</taxon>
        <taxon>Herpetosoma</taxon>
    </lineage>
</organism>
<reference evidence="2 3" key="1">
    <citation type="journal article" date="2018" name="BMC Genomics">
        <title>Genomic comparison of Trypanosoma conorhini and Trypanosoma rangeli to Trypanosoma cruzi strains of high and low virulence.</title>
        <authorList>
            <person name="Bradwell K.R."/>
            <person name="Koparde V.N."/>
            <person name="Matveyev A.V."/>
            <person name="Serrano M.G."/>
            <person name="Alves J.M."/>
            <person name="Parikh H."/>
            <person name="Huang B."/>
            <person name="Lee V."/>
            <person name="Espinosa-Alvarez O."/>
            <person name="Ortiz P.A."/>
            <person name="Costa-Martins A.G."/>
            <person name="Teixeira M.M."/>
            <person name="Buck G.A."/>
        </authorList>
    </citation>
    <scope>NUCLEOTIDE SEQUENCE [LARGE SCALE GENOMIC DNA]</scope>
    <source>
        <strain evidence="2 3">AM80</strain>
    </source>
</reference>
<keyword evidence="1" id="KW-0472">Membrane</keyword>
<dbReference type="GeneID" id="40333014"/>
<keyword evidence="1" id="KW-1133">Transmembrane helix</keyword>
<keyword evidence="1" id="KW-0812">Transmembrane</keyword>
<proteinExistence type="predicted"/>
<gene>
    <name evidence="2" type="ORF">TraAM80_09081</name>
</gene>
<dbReference type="Proteomes" id="UP000283634">
    <property type="component" value="Unassembled WGS sequence"/>
</dbReference>
<feature type="transmembrane region" description="Helical" evidence="1">
    <location>
        <begin position="12"/>
        <end position="32"/>
    </location>
</feature>
<evidence type="ECO:0000313" key="2">
    <source>
        <dbReference type="EMBL" id="RNE97893.1"/>
    </source>
</evidence>
<dbReference type="EMBL" id="MKGL01000513">
    <property type="protein sequence ID" value="RNE97893.1"/>
    <property type="molecule type" value="Genomic_DNA"/>
</dbReference>
<accession>A0A422MXG1</accession>
<dbReference type="RefSeq" id="XP_029234352.1">
    <property type="nucleotide sequence ID" value="XM_029385785.1"/>
</dbReference>